<keyword evidence="3" id="KW-1185">Reference proteome</keyword>
<name>A0A6J8DIH2_MYTCO</name>
<dbReference type="EMBL" id="CACVKT020007423">
    <property type="protein sequence ID" value="CAC5407856.1"/>
    <property type="molecule type" value="Genomic_DNA"/>
</dbReference>
<sequence length="323" mass="35771">MVFKYAFYRNTRALLPSDILSSDATSTLLSRSSTPKQFNPVTTIQDEKIWSTLILIHGITESSTSAIKLSTSNKVESSYLALISLEKSSSLMNDHNTQTFLKINHSPHSKHYLVSVIPQTSTYEIKNRSITESSMQTILPASRKFSTNSVDGISTSIVSTSSPHHTIYSSSLKATNTATVTPKLVIATSFNVPRRTSSTELPIISTSDNDQSTGNENESTLKNWMKDNMLLVVGISIGIAVVLIVVVIILIYKRKKSNKRPTRPDLDPSDLFSNRRVTLLLGPDDELLPDMQPAVTHSNPLYSSVFVERKNSNFTGNRDSHFC</sequence>
<organism evidence="2 3">
    <name type="scientific">Mytilus coruscus</name>
    <name type="common">Sea mussel</name>
    <dbReference type="NCBI Taxonomy" id="42192"/>
    <lineage>
        <taxon>Eukaryota</taxon>
        <taxon>Metazoa</taxon>
        <taxon>Spiralia</taxon>
        <taxon>Lophotrochozoa</taxon>
        <taxon>Mollusca</taxon>
        <taxon>Bivalvia</taxon>
        <taxon>Autobranchia</taxon>
        <taxon>Pteriomorphia</taxon>
        <taxon>Mytilida</taxon>
        <taxon>Mytiloidea</taxon>
        <taxon>Mytilidae</taxon>
        <taxon>Mytilinae</taxon>
        <taxon>Mytilus</taxon>
    </lineage>
</organism>
<feature type="transmembrane region" description="Helical" evidence="1">
    <location>
        <begin position="229"/>
        <end position="252"/>
    </location>
</feature>
<protein>
    <submittedName>
        <fullName evidence="2">Uncharacterized protein</fullName>
    </submittedName>
</protein>
<dbReference type="AlphaFoldDB" id="A0A6J8DIH2"/>
<gene>
    <name evidence="2" type="ORF">MCOR_41291</name>
</gene>
<keyword evidence="1" id="KW-0472">Membrane</keyword>
<evidence type="ECO:0000256" key="1">
    <source>
        <dbReference type="SAM" id="Phobius"/>
    </source>
</evidence>
<reference evidence="2 3" key="1">
    <citation type="submission" date="2020-06" db="EMBL/GenBank/DDBJ databases">
        <authorList>
            <person name="Li R."/>
            <person name="Bekaert M."/>
        </authorList>
    </citation>
    <scope>NUCLEOTIDE SEQUENCE [LARGE SCALE GENOMIC DNA]</scope>
    <source>
        <strain evidence="3">wild</strain>
    </source>
</reference>
<evidence type="ECO:0000313" key="3">
    <source>
        <dbReference type="Proteomes" id="UP000507470"/>
    </source>
</evidence>
<keyword evidence="1" id="KW-1133">Transmembrane helix</keyword>
<keyword evidence="1" id="KW-0812">Transmembrane</keyword>
<dbReference type="OrthoDB" id="10602500at2759"/>
<dbReference type="Proteomes" id="UP000507470">
    <property type="component" value="Unassembled WGS sequence"/>
</dbReference>
<accession>A0A6J8DIH2</accession>
<evidence type="ECO:0000313" key="2">
    <source>
        <dbReference type="EMBL" id="CAC5407856.1"/>
    </source>
</evidence>
<proteinExistence type="predicted"/>